<gene>
    <name evidence="10" type="ORF">FD09_GL001780</name>
</gene>
<dbReference type="GO" id="GO:0050558">
    <property type="term" value="F:maltose epimerase activity"/>
    <property type="evidence" value="ECO:0007669"/>
    <property type="project" value="UniProtKB-EC"/>
</dbReference>
<dbReference type="GO" id="GO:0004034">
    <property type="term" value="F:aldose 1-epimerase activity"/>
    <property type="evidence" value="ECO:0007669"/>
    <property type="project" value="UniProtKB-EC"/>
</dbReference>
<dbReference type="PIRSF" id="PIRSF005096">
    <property type="entry name" value="GALM"/>
    <property type="match status" value="1"/>
</dbReference>
<feature type="active site" description="Proton donor" evidence="7">
    <location>
        <position position="185"/>
    </location>
</feature>
<protein>
    <recommendedName>
        <fullName evidence="6">Maltose epimerase</fullName>
        <ecNumber evidence="6">5.1.3.21</ecNumber>
    </recommendedName>
</protein>
<comment type="catalytic activity">
    <reaction evidence="1">
        <text>alpha-D-glucose = beta-D-glucose</text>
        <dbReference type="Rhea" id="RHEA:10264"/>
        <dbReference type="ChEBI" id="CHEBI:15903"/>
        <dbReference type="ChEBI" id="CHEBI:17925"/>
        <dbReference type="EC" id="5.1.3.3"/>
    </reaction>
</comment>
<dbReference type="PANTHER" id="PTHR10091:SF0">
    <property type="entry name" value="GALACTOSE MUTAROTASE"/>
    <property type="match status" value="1"/>
</dbReference>
<evidence type="ECO:0000256" key="4">
    <source>
        <dbReference type="ARBA" id="ARBA00023235"/>
    </source>
</evidence>
<accession>A0A0R1NBK7</accession>
<dbReference type="InterPro" id="IPR047215">
    <property type="entry name" value="Galactose_mutarotase-like"/>
</dbReference>
<feature type="binding site" evidence="9">
    <location>
        <begin position="185"/>
        <end position="187"/>
    </location>
    <ligand>
        <name>beta-D-galactose</name>
        <dbReference type="ChEBI" id="CHEBI:27667"/>
    </ligand>
</feature>
<comment type="pathway">
    <text evidence="2 6">Carbohydrate metabolism; hexose metabolism.</text>
</comment>
<name>A0A0R1NBK7_9LACO</name>
<comment type="catalytic activity">
    <reaction evidence="6">
        <text>alpha-maltose = beta-maltose</text>
        <dbReference type="Rhea" id="RHEA:21228"/>
        <dbReference type="ChEBI" id="CHEBI:18147"/>
        <dbReference type="ChEBI" id="CHEBI:18167"/>
        <dbReference type="EC" id="5.1.3.21"/>
    </reaction>
</comment>
<dbReference type="AlphaFoldDB" id="A0A0R1NBK7"/>
<evidence type="ECO:0000256" key="1">
    <source>
        <dbReference type="ARBA" id="ARBA00001614"/>
    </source>
</evidence>
<dbReference type="STRING" id="1423792.FD09_GL001780"/>
<keyword evidence="4 6" id="KW-0413">Isomerase</keyword>
<evidence type="ECO:0000256" key="7">
    <source>
        <dbReference type="PIRSR" id="PIRSR005096-1"/>
    </source>
</evidence>
<comment type="function">
    <text evidence="6">Catalyzes the interconversion of alpha and beta anomers of maltose.</text>
</comment>
<dbReference type="GO" id="GO:0033499">
    <property type="term" value="P:galactose catabolic process via UDP-galactose, Leloir pathway"/>
    <property type="evidence" value="ECO:0007669"/>
    <property type="project" value="TreeGrafter"/>
</dbReference>
<evidence type="ECO:0000256" key="6">
    <source>
        <dbReference type="PIRNR" id="PIRNR005096"/>
    </source>
</evidence>
<dbReference type="InterPro" id="IPR008183">
    <property type="entry name" value="Aldose_1/G6P_1-epimerase"/>
</dbReference>
<dbReference type="Proteomes" id="UP000051330">
    <property type="component" value="Unassembled WGS sequence"/>
</dbReference>
<dbReference type="InterPro" id="IPR018052">
    <property type="entry name" value="Ald1_epimerase_CS"/>
</dbReference>
<comment type="similarity">
    <text evidence="3 6">Belongs to the aldose epimerase family.</text>
</comment>
<dbReference type="PROSITE" id="PS00545">
    <property type="entry name" value="ALDOSE_1_EPIMERASE"/>
    <property type="match status" value="1"/>
</dbReference>
<comment type="caution">
    <text evidence="10">The sequence shown here is derived from an EMBL/GenBank/DDBJ whole genome shotgun (WGS) entry which is preliminary data.</text>
</comment>
<evidence type="ECO:0000256" key="5">
    <source>
        <dbReference type="ARBA" id="ARBA00023277"/>
    </source>
</evidence>
<feature type="active site" description="Proton acceptor" evidence="7">
    <location>
        <position position="317"/>
    </location>
</feature>
<evidence type="ECO:0000256" key="3">
    <source>
        <dbReference type="ARBA" id="ARBA00006206"/>
    </source>
</evidence>
<evidence type="ECO:0000313" key="11">
    <source>
        <dbReference type="Proteomes" id="UP000051330"/>
    </source>
</evidence>
<reference evidence="10 11" key="1">
    <citation type="journal article" date="2015" name="Genome Announc.">
        <title>Expanding the biotechnology potential of lactobacilli through comparative genomics of 213 strains and associated genera.</title>
        <authorList>
            <person name="Sun Z."/>
            <person name="Harris H.M."/>
            <person name="McCann A."/>
            <person name="Guo C."/>
            <person name="Argimon S."/>
            <person name="Zhang W."/>
            <person name="Yang X."/>
            <person name="Jeffery I.B."/>
            <person name="Cooney J.C."/>
            <person name="Kagawa T.F."/>
            <person name="Liu W."/>
            <person name="Song Y."/>
            <person name="Salvetti E."/>
            <person name="Wrobel A."/>
            <person name="Rasinkangas P."/>
            <person name="Parkhill J."/>
            <person name="Rea M.C."/>
            <person name="O'Sullivan O."/>
            <person name="Ritari J."/>
            <person name="Douillard F.P."/>
            <person name="Paul Ross R."/>
            <person name="Yang R."/>
            <person name="Briner A.E."/>
            <person name="Felis G.E."/>
            <person name="de Vos W.M."/>
            <person name="Barrangou R."/>
            <person name="Klaenhammer T.R."/>
            <person name="Caufield P.W."/>
            <person name="Cui Y."/>
            <person name="Zhang H."/>
            <person name="O'Toole P.W."/>
        </authorList>
    </citation>
    <scope>NUCLEOTIDE SEQUENCE [LARGE SCALE GENOMIC DNA]</scope>
    <source>
        <strain evidence="10 11">DSM 12744</strain>
    </source>
</reference>
<keyword evidence="11" id="KW-1185">Reference proteome</keyword>
<dbReference type="OrthoDB" id="9779408at2"/>
<keyword evidence="5 6" id="KW-0119">Carbohydrate metabolism</keyword>
<dbReference type="SUPFAM" id="SSF74650">
    <property type="entry name" value="Galactose mutarotase-like"/>
    <property type="match status" value="1"/>
</dbReference>
<dbReference type="CDD" id="cd09019">
    <property type="entry name" value="galactose_mutarotase_like"/>
    <property type="match status" value="1"/>
</dbReference>
<dbReference type="InterPro" id="IPR011013">
    <property type="entry name" value="Gal_mutarotase_sf_dom"/>
</dbReference>
<dbReference type="InterPro" id="IPR015443">
    <property type="entry name" value="Aldose_1-epimerase"/>
</dbReference>
<feature type="binding site" evidence="8">
    <location>
        <position position="254"/>
    </location>
    <ligand>
        <name>beta-D-galactose</name>
        <dbReference type="ChEBI" id="CHEBI:27667"/>
    </ligand>
</feature>
<dbReference type="EC" id="5.1.3.21" evidence="6"/>
<dbReference type="PANTHER" id="PTHR10091">
    <property type="entry name" value="ALDOSE-1-EPIMERASE"/>
    <property type="match status" value="1"/>
</dbReference>
<evidence type="ECO:0000256" key="8">
    <source>
        <dbReference type="PIRSR" id="PIRSR005096-2"/>
    </source>
</evidence>
<dbReference type="Pfam" id="PF01263">
    <property type="entry name" value="Aldose_epim"/>
    <property type="match status" value="1"/>
</dbReference>
<evidence type="ECO:0000313" key="10">
    <source>
        <dbReference type="EMBL" id="KRL13752.1"/>
    </source>
</evidence>
<evidence type="ECO:0000256" key="9">
    <source>
        <dbReference type="PIRSR" id="PIRSR005096-3"/>
    </source>
</evidence>
<dbReference type="GO" id="GO:0030246">
    <property type="term" value="F:carbohydrate binding"/>
    <property type="evidence" value="ECO:0007669"/>
    <property type="project" value="InterPro"/>
</dbReference>
<dbReference type="GO" id="GO:0006006">
    <property type="term" value="P:glucose metabolic process"/>
    <property type="evidence" value="ECO:0007669"/>
    <property type="project" value="TreeGrafter"/>
</dbReference>
<evidence type="ECO:0000256" key="2">
    <source>
        <dbReference type="ARBA" id="ARBA00005028"/>
    </source>
</evidence>
<dbReference type="Gene3D" id="2.70.98.10">
    <property type="match status" value="1"/>
</dbReference>
<dbReference type="EMBL" id="AZEC01000003">
    <property type="protein sequence ID" value="KRL13752.1"/>
    <property type="molecule type" value="Genomic_DNA"/>
</dbReference>
<organism evidence="10 11">
    <name type="scientific">Schleiferilactobacillus perolens DSM 12744</name>
    <dbReference type="NCBI Taxonomy" id="1423792"/>
    <lineage>
        <taxon>Bacteria</taxon>
        <taxon>Bacillati</taxon>
        <taxon>Bacillota</taxon>
        <taxon>Bacilli</taxon>
        <taxon>Lactobacillales</taxon>
        <taxon>Lactobacillaceae</taxon>
        <taxon>Schleiferilactobacillus</taxon>
    </lineage>
</organism>
<dbReference type="InterPro" id="IPR014718">
    <property type="entry name" value="GH-type_carb-bd"/>
</dbReference>
<dbReference type="PATRIC" id="fig|1423792.3.peg.1804"/>
<sequence>MAERSGDMAAMIANTKVFDQYKGEDIYEYSLTNKNGVTLSTLSWGANWYELLVPTKAGKKQNLLLNFPHTADYAEKNPYLCMSIGRTAGRIGGASFTINGKTYNVDVNESDYNLHGGFHGFNFYTWNGKIQDNHIIFNKKVTNELDNFPGNMDVTITYTLTDDDEVIIDYAAETDADSLFNPTNHAYWNLNAGDDPVTNHELYIHSSHRAALNSNKIPTGELAPVLNTPYDFSKNAPLGKAIAALQSIPEKGLDDVFIIDDHDPAKPVAELRNPDNGISVTIFSERNAIVSYTANGWDDSQKFIDKTGQPQVAIALESQTAPNAVSDLKFGDISIEPGEIKHYYTKYKFGY</sequence>
<dbReference type="UniPathway" id="UPA00242"/>
<proteinExistence type="inferred from homology"/>